<dbReference type="Gene3D" id="2.30.30.40">
    <property type="entry name" value="SH3 Domains"/>
    <property type="match status" value="1"/>
</dbReference>
<evidence type="ECO:0000256" key="14">
    <source>
        <dbReference type="SAM" id="Phobius"/>
    </source>
</evidence>
<feature type="compositionally biased region" description="Low complexity" evidence="13">
    <location>
        <begin position="363"/>
        <end position="384"/>
    </location>
</feature>
<name>A0A7D9D7F7_PARCT</name>
<comment type="similarity">
    <text evidence="1">Belongs to the peroxin-13 family.</text>
</comment>
<accession>A0A7D9D7F7</accession>
<keyword evidence="4 14" id="KW-0812">Transmembrane</keyword>
<evidence type="ECO:0000256" key="3">
    <source>
        <dbReference type="ARBA" id="ARBA00022448"/>
    </source>
</evidence>
<comment type="caution">
    <text evidence="15">The sequence shown here is derived from an EMBL/GenBank/DDBJ whole genome shotgun (WGS) entry which is preliminary data.</text>
</comment>
<protein>
    <recommendedName>
        <fullName evidence="11">Peroxisomal membrane protein PEX13</fullName>
    </recommendedName>
    <alternativeName>
        <fullName evidence="10">Peroxin-13</fullName>
    </alternativeName>
</protein>
<sequence>MAENDRTTAPALPPRPASRQSQSYQNYGYGNYGGFGGRYMGPYSGGYTNGYGGYGGYGGYSGYNNMYSGYGANRYGMGYNNVPSSSFVEQAEQNSRTAFDSVHSIVQAFGSIAMMLESTFFAVHSSFRAVLGVADHFSRLRENLVQIVGENFLIKWIQSVFRKIMVLLGLRSSASVEEVWNQMRSMAQDTSKQQQSRVWKSWPLLLFFGVVLGTPWLIWRFLSSLGNEDIHNWKTGDGDHVLGEVLYDFVAEGDDELSITAGECIRIAPKQRQPRIRGWLLATVDGSSKGIVPANYIKILGFKRGRKVRNTAEETSSIPSAEQESENIENPAGRVVDLDDVYTETVREDFETQQPDSDELTLENESTSSVTEETNSPTTSRTIQ</sequence>
<evidence type="ECO:0000256" key="12">
    <source>
        <dbReference type="ARBA" id="ARBA00046271"/>
    </source>
</evidence>
<evidence type="ECO:0000256" key="5">
    <source>
        <dbReference type="ARBA" id="ARBA00022927"/>
    </source>
</evidence>
<feature type="compositionally biased region" description="Polar residues" evidence="13">
    <location>
        <begin position="313"/>
        <end position="322"/>
    </location>
</feature>
<dbReference type="AlphaFoldDB" id="A0A7D9D7F7"/>
<dbReference type="InterPro" id="IPR007223">
    <property type="entry name" value="Peroxin-13_N"/>
</dbReference>
<evidence type="ECO:0000256" key="9">
    <source>
        <dbReference type="ARBA" id="ARBA00023140"/>
    </source>
</evidence>
<dbReference type="Proteomes" id="UP001152795">
    <property type="component" value="Unassembled WGS sequence"/>
</dbReference>
<evidence type="ECO:0000256" key="11">
    <source>
        <dbReference type="ARBA" id="ARBA00034535"/>
    </source>
</evidence>
<feature type="region of interest" description="Disordered" evidence="13">
    <location>
        <begin position="348"/>
        <end position="384"/>
    </location>
</feature>
<feature type="region of interest" description="Disordered" evidence="13">
    <location>
        <begin position="1"/>
        <end position="25"/>
    </location>
</feature>
<organism evidence="15 16">
    <name type="scientific">Paramuricea clavata</name>
    <name type="common">Red gorgonian</name>
    <name type="synonym">Violescent sea-whip</name>
    <dbReference type="NCBI Taxonomy" id="317549"/>
    <lineage>
        <taxon>Eukaryota</taxon>
        <taxon>Metazoa</taxon>
        <taxon>Cnidaria</taxon>
        <taxon>Anthozoa</taxon>
        <taxon>Octocorallia</taxon>
        <taxon>Malacalcyonacea</taxon>
        <taxon>Plexauridae</taxon>
        <taxon>Paramuricea</taxon>
    </lineage>
</organism>
<feature type="region of interest" description="Disordered" evidence="13">
    <location>
        <begin position="311"/>
        <end position="334"/>
    </location>
</feature>
<keyword evidence="7" id="KW-0811">Translocation</keyword>
<reference evidence="15" key="1">
    <citation type="submission" date="2020-04" db="EMBL/GenBank/DDBJ databases">
        <authorList>
            <person name="Alioto T."/>
            <person name="Alioto T."/>
            <person name="Gomez Garrido J."/>
        </authorList>
    </citation>
    <scope>NUCLEOTIDE SEQUENCE</scope>
    <source>
        <strain evidence="15">A484AB</strain>
    </source>
</reference>
<evidence type="ECO:0000256" key="6">
    <source>
        <dbReference type="ARBA" id="ARBA00022989"/>
    </source>
</evidence>
<keyword evidence="2" id="KW-0728">SH3 domain</keyword>
<evidence type="ECO:0000256" key="13">
    <source>
        <dbReference type="SAM" id="MobiDB-lite"/>
    </source>
</evidence>
<dbReference type="InterPro" id="IPR001452">
    <property type="entry name" value="SH3_domain"/>
</dbReference>
<dbReference type="InterPro" id="IPR036028">
    <property type="entry name" value="SH3-like_dom_sf"/>
</dbReference>
<dbReference type="SMART" id="SM00326">
    <property type="entry name" value="SH3"/>
    <property type="match status" value="1"/>
</dbReference>
<dbReference type="CDD" id="cd11864">
    <property type="entry name" value="SH3_PEX13_eumet"/>
    <property type="match status" value="1"/>
</dbReference>
<dbReference type="PROSITE" id="PS50002">
    <property type="entry name" value="SH3"/>
    <property type="match status" value="1"/>
</dbReference>
<dbReference type="GO" id="GO:0016560">
    <property type="term" value="P:protein import into peroxisome matrix, docking"/>
    <property type="evidence" value="ECO:0007669"/>
    <property type="project" value="InterPro"/>
</dbReference>
<keyword evidence="5" id="KW-0653">Protein transport</keyword>
<evidence type="ECO:0000256" key="1">
    <source>
        <dbReference type="ARBA" id="ARBA00006033"/>
    </source>
</evidence>
<feature type="transmembrane region" description="Helical" evidence="14">
    <location>
        <begin position="202"/>
        <end position="222"/>
    </location>
</feature>
<keyword evidence="6 14" id="KW-1133">Transmembrane helix</keyword>
<dbReference type="OrthoDB" id="10037838at2759"/>
<evidence type="ECO:0000256" key="2">
    <source>
        <dbReference type="ARBA" id="ARBA00022443"/>
    </source>
</evidence>
<dbReference type="PANTHER" id="PTHR19332">
    <property type="entry name" value="PEROXISOMAL MEMBRANE PROTEIN PEX13"/>
    <property type="match status" value="1"/>
</dbReference>
<dbReference type="PANTHER" id="PTHR19332:SF1">
    <property type="entry name" value="PEROXISOMAL MEMBRANE PROTEIN PEX13"/>
    <property type="match status" value="1"/>
</dbReference>
<dbReference type="Pfam" id="PF04088">
    <property type="entry name" value="Peroxin-13_N"/>
    <property type="match status" value="1"/>
</dbReference>
<dbReference type="Pfam" id="PF14604">
    <property type="entry name" value="SH3_9"/>
    <property type="match status" value="1"/>
</dbReference>
<evidence type="ECO:0000313" key="15">
    <source>
        <dbReference type="EMBL" id="CAB3977685.1"/>
    </source>
</evidence>
<dbReference type="InterPro" id="IPR035463">
    <property type="entry name" value="Pex13"/>
</dbReference>
<proteinExistence type="inferred from homology"/>
<keyword evidence="8 14" id="KW-0472">Membrane</keyword>
<evidence type="ECO:0000256" key="7">
    <source>
        <dbReference type="ARBA" id="ARBA00023010"/>
    </source>
</evidence>
<keyword evidence="3" id="KW-0813">Transport</keyword>
<dbReference type="SUPFAM" id="SSF50044">
    <property type="entry name" value="SH3-domain"/>
    <property type="match status" value="1"/>
</dbReference>
<keyword evidence="16" id="KW-1185">Reference proteome</keyword>
<evidence type="ECO:0000256" key="8">
    <source>
        <dbReference type="ARBA" id="ARBA00023136"/>
    </source>
</evidence>
<evidence type="ECO:0000256" key="4">
    <source>
        <dbReference type="ARBA" id="ARBA00022692"/>
    </source>
</evidence>
<dbReference type="EMBL" id="CACRXK020000063">
    <property type="protein sequence ID" value="CAB3977685.1"/>
    <property type="molecule type" value="Genomic_DNA"/>
</dbReference>
<dbReference type="GO" id="GO:1990429">
    <property type="term" value="C:peroxisomal importomer complex"/>
    <property type="evidence" value="ECO:0007669"/>
    <property type="project" value="TreeGrafter"/>
</dbReference>
<comment type="subcellular location">
    <subcellularLocation>
        <location evidence="12">Peroxisome membrane</location>
    </subcellularLocation>
</comment>
<dbReference type="GO" id="GO:0005778">
    <property type="term" value="C:peroxisomal membrane"/>
    <property type="evidence" value="ECO:0007669"/>
    <property type="project" value="UniProtKB-SubCell"/>
</dbReference>
<evidence type="ECO:0000313" key="16">
    <source>
        <dbReference type="Proteomes" id="UP001152795"/>
    </source>
</evidence>
<evidence type="ECO:0000256" key="10">
    <source>
        <dbReference type="ARBA" id="ARBA00029693"/>
    </source>
</evidence>
<gene>
    <name evidence="15" type="ORF">PACLA_8A042745</name>
</gene>
<keyword evidence="9" id="KW-0576">Peroxisome</keyword>